<dbReference type="InterPro" id="IPR002629">
    <property type="entry name" value="Met_Synth_C/arc"/>
</dbReference>
<comment type="caution">
    <text evidence="2">The sequence shown here is derived from an EMBL/GenBank/DDBJ whole genome shotgun (WGS) entry which is preliminary data.</text>
</comment>
<dbReference type="InterPro" id="IPR038071">
    <property type="entry name" value="UROD/MetE-like_sf"/>
</dbReference>
<dbReference type="Pfam" id="PF01717">
    <property type="entry name" value="Meth_synt_2"/>
    <property type="match status" value="1"/>
</dbReference>
<name>A0ABW1R094_9ACTN</name>
<dbReference type="RefSeq" id="WP_128221315.1">
    <property type="nucleotide sequence ID" value="NZ_CP034929.1"/>
</dbReference>
<proteinExistence type="predicted"/>
<reference evidence="3" key="1">
    <citation type="journal article" date="2019" name="Int. J. Syst. Evol. Microbiol.">
        <title>The Global Catalogue of Microorganisms (GCM) 10K type strain sequencing project: providing services to taxonomists for standard genome sequencing and annotation.</title>
        <authorList>
            <consortium name="The Broad Institute Genomics Platform"/>
            <consortium name="The Broad Institute Genome Sequencing Center for Infectious Disease"/>
            <person name="Wu L."/>
            <person name="Ma J."/>
        </authorList>
    </citation>
    <scope>NUCLEOTIDE SEQUENCE [LARGE SCALE GENOMIC DNA]</scope>
    <source>
        <strain evidence="3">DFY28</strain>
    </source>
</reference>
<accession>A0ABW1R094</accession>
<feature type="domain" description="Cobalamin-independent methionine synthase MetE C-terminal/archaeal" evidence="1">
    <location>
        <begin position="163"/>
        <end position="360"/>
    </location>
</feature>
<gene>
    <name evidence="2" type="ORF">ACFPWU_07455</name>
</gene>
<organism evidence="2 3">
    <name type="scientific">Nocardioides yefusunii</name>
    <dbReference type="NCBI Taxonomy" id="2500546"/>
    <lineage>
        <taxon>Bacteria</taxon>
        <taxon>Bacillati</taxon>
        <taxon>Actinomycetota</taxon>
        <taxon>Actinomycetes</taxon>
        <taxon>Propionibacteriales</taxon>
        <taxon>Nocardioidaceae</taxon>
        <taxon>Nocardioides</taxon>
    </lineage>
</organism>
<sequence length="363" mass="37623">MSLLLPGQDFDAAEVAVEPVRFGPAATGIGSMPGGAVLNAETENAVLYTEAVKAVMGLLPDVAHLPEMPGRGAAADMVGRSLALVAELSADLQPAGWRLTGIHATSGVDQRRARSLVGQDLDTLEEHAQGFDGVFKVQVAGPWTLAATVERPGGDKLVADHGARRDLAQGLAEGLRDHVADVRRRVPSASRIVVQVDEPALPAVMNARVPTASGFGKHRTVHPPEASALLEHVLGAVTDAGAEAWVHSCAPGVDWSLLRGAGATGLLTDLSMLDAAAFEPLAEHVEAGGVLGLGVLPTVAPATDPGDRPVVEKVMRWLDMIGFDPEEVADRVLVTPACGLAGASTAWARRALELSVSTAANLR</sequence>
<evidence type="ECO:0000259" key="1">
    <source>
        <dbReference type="Pfam" id="PF01717"/>
    </source>
</evidence>
<dbReference type="EMBL" id="JBHSQI010000003">
    <property type="protein sequence ID" value="MFC6153500.1"/>
    <property type="molecule type" value="Genomic_DNA"/>
</dbReference>
<protein>
    <submittedName>
        <fullName evidence="2">Methionine synthase</fullName>
    </submittedName>
</protein>
<keyword evidence="3" id="KW-1185">Reference proteome</keyword>
<evidence type="ECO:0000313" key="2">
    <source>
        <dbReference type="EMBL" id="MFC6153500.1"/>
    </source>
</evidence>
<evidence type="ECO:0000313" key="3">
    <source>
        <dbReference type="Proteomes" id="UP001596098"/>
    </source>
</evidence>
<dbReference type="SUPFAM" id="SSF51726">
    <property type="entry name" value="UROD/MetE-like"/>
    <property type="match status" value="1"/>
</dbReference>
<dbReference type="Proteomes" id="UP001596098">
    <property type="component" value="Unassembled WGS sequence"/>
</dbReference>
<dbReference type="Gene3D" id="3.20.20.210">
    <property type="match status" value="1"/>
</dbReference>